<feature type="domain" description="Ig-like" evidence="13">
    <location>
        <begin position="578"/>
        <end position="667"/>
    </location>
</feature>
<dbReference type="Gene3D" id="3.80.10.10">
    <property type="entry name" value="Ribonuclease Inhibitor"/>
    <property type="match status" value="3"/>
</dbReference>
<dbReference type="EMBL" id="CARXXK010000002">
    <property type="protein sequence ID" value="CAI6356159.1"/>
    <property type="molecule type" value="Genomic_DNA"/>
</dbReference>
<proteinExistence type="predicted"/>
<keyword evidence="11" id="KW-1133">Transmembrane helix</keyword>
<comment type="subcellular location">
    <subcellularLocation>
        <location evidence="1">Cell membrane</location>
    </subcellularLocation>
</comment>
<dbReference type="InterPro" id="IPR003591">
    <property type="entry name" value="Leu-rich_rpt_typical-subtyp"/>
</dbReference>
<dbReference type="SUPFAM" id="SSF48726">
    <property type="entry name" value="Immunoglobulin"/>
    <property type="match status" value="3"/>
</dbReference>
<keyword evidence="5" id="KW-0677">Repeat</keyword>
<feature type="transmembrane region" description="Helical" evidence="11">
    <location>
        <begin position="770"/>
        <end position="795"/>
    </location>
</feature>
<keyword evidence="11" id="KW-0812">Transmembrane</keyword>
<dbReference type="InterPro" id="IPR013098">
    <property type="entry name" value="Ig_I-set"/>
</dbReference>
<evidence type="ECO:0000256" key="8">
    <source>
        <dbReference type="ARBA" id="ARBA00023180"/>
    </source>
</evidence>
<dbReference type="Pfam" id="PF13927">
    <property type="entry name" value="Ig_3"/>
    <property type="match status" value="1"/>
</dbReference>
<keyword evidence="2" id="KW-1003">Cell membrane</keyword>
<dbReference type="InterPro" id="IPR013783">
    <property type="entry name" value="Ig-like_fold"/>
</dbReference>
<dbReference type="FunFam" id="2.60.40.10:FF:000150">
    <property type="entry name" value="Leucine rich repeats and immunoglobulin like domains 3"/>
    <property type="match status" value="1"/>
</dbReference>
<dbReference type="InterPro" id="IPR032675">
    <property type="entry name" value="LRR_dom_sf"/>
</dbReference>
<evidence type="ECO:0000256" key="10">
    <source>
        <dbReference type="SAM" id="MobiDB-lite"/>
    </source>
</evidence>
<keyword evidence="9" id="KW-0393">Immunoglobulin domain</keyword>
<evidence type="ECO:0000256" key="4">
    <source>
        <dbReference type="ARBA" id="ARBA00022729"/>
    </source>
</evidence>
<dbReference type="InterPro" id="IPR001611">
    <property type="entry name" value="Leu-rich_rpt"/>
</dbReference>
<evidence type="ECO:0000256" key="5">
    <source>
        <dbReference type="ARBA" id="ARBA00022737"/>
    </source>
</evidence>
<gene>
    <name evidence="14" type="ORF">MEUPH1_LOCUS11918</name>
</gene>
<dbReference type="PANTHER" id="PTHR45842:SF21">
    <property type="entry name" value="IG-LIKE DOMAIN-CONTAINING PROTEIN"/>
    <property type="match status" value="1"/>
</dbReference>
<keyword evidence="8" id="KW-0325">Glycoprotein</keyword>
<feature type="signal peptide" evidence="12">
    <location>
        <begin position="1"/>
        <end position="21"/>
    </location>
</feature>
<dbReference type="PROSITE" id="PS51450">
    <property type="entry name" value="LRR"/>
    <property type="match status" value="4"/>
</dbReference>
<dbReference type="Pfam" id="PF13855">
    <property type="entry name" value="LRR_8"/>
    <property type="match status" value="4"/>
</dbReference>
<evidence type="ECO:0000256" key="1">
    <source>
        <dbReference type="ARBA" id="ARBA00004236"/>
    </source>
</evidence>
<keyword evidence="4 12" id="KW-0732">Signal</keyword>
<dbReference type="FunFam" id="3.80.10.10:FF:001164">
    <property type="entry name" value="GH01279p"/>
    <property type="match status" value="1"/>
</dbReference>
<evidence type="ECO:0000256" key="7">
    <source>
        <dbReference type="ARBA" id="ARBA00023157"/>
    </source>
</evidence>
<evidence type="ECO:0000256" key="6">
    <source>
        <dbReference type="ARBA" id="ARBA00023136"/>
    </source>
</evidence>
<dbReference type="SMART" id="SM00365">
    <property type="entry name" value="LRR_SD22"/>
    <property type="match status" value="7"/>
</dbReference>
<dbReference type="Gene3D" id="2.60.40.10">
    <property type="entry name" value="Immunoglobulins"/>
    <property type="match status" value="3"/>
</dbReference>
<dbReference type="PROSITE" id="PS50835">
    <property type="entry name" value="IG_LIKE"/>
    <property type="match status" value="3"/>
</dbReference>
<dbReference type="Proteomes" id="UP001160148">
    <property type="component" value="Unassembled WGS sequence"/>
</dbReference>
<dbReference type="Pfam" id="PF07679">
    <property type="entry name" value="I-set"/>
    <property type="match status" value="2"/>
</dbReference>
<dbReference type="GO" id="GO:0005886">
    <property type="term" value="C:plasma membrane"/>
    <property type="evidence" value="ECO:0007669"/>
    <property type="project" value="UniProtKB-SubCell"/>
</dbReference>
<keyword evidence="3" id="KW-0433">Leucine-rich repeat</keyword>
<name>A0AAV0WJW4_9HEMI</name>
<dbReference type="SMART" id="SM00369">
    <property type="entry name" value="LRR_TYP"/>
    <property type="match status" value="10"/>
</dbReference>
<keyword evidence="6 11" id="KW-0472">Membrane</keyword>
<dbReference type="SMART" id="SM00408">
    <property type="entry name" value="IGc2"/>
    <property type="match status" value="3"/>
</dbReference>
<feature type="domain" description="Ig-like" evidence="13">
    <location>
        <begin position="672"/>
        <end position="758"/>
    </location>
</feature>
<evidence type="ECO:0000313" key="15">
    <source>
        <dbReference type="Proteomes" id="UP001160148"/>
    </source>
</evidence>
<dbReference type="GO" id="GO:0098609">
    <property type="term" value="P:cell-cell adhesion"/>
    <property type="evidence" value="ECO:0007669"/>
    <property type="project" value="UniProtKB-ARBA"/>
</dbReference>
<evidence type="ECO:0000256" key="3">
    <source>
        <dbReference type="ARBA" id="ARBA00022614"/>
    </source>
</evidence>
<feature type="chain" id="PRO_5043651002" description="Ig-like domain-containing protein" evidence="12">
    <location>
        <begin position="22"/>
        <end position="944"/>
    </location>
</feature>
<protein>
    <recommendedName>
        <fullName evidence="13">Ig-like domain-containing protein</fullName>
    </recommendedName>
</protein>
<reference evidence="14 15" key="1">
    <citation type="submission" date="2023-01" db="EMBL/GenBank/DDBJ databases">
        <authorList>
            <person name="Whitehead M."/>
        </authorList>
    </citation>
    <scope>NUCLEOTIDE SEQUENCE [LARGE SCALE GENOMIC DNA]</scope>
</reference>
<evidence type="ECO:0000256" key="12">
    <source>
        <dbReference type="SAM" id="SignalP"/>
    </source>
</evidence>
<comment type="caution">
    <text evidence="14">The sequence shown here is derived from an EMBL/GenBank/DDBJ whole genome shotgun (WGS) entry which is preliminary data.</text>
</comment>
<accession>A0AAV0WJW4</accession>
<sequence>MLFAYLLLVSTLFYEVLISNAKKDCPKRCECLGSYVDCSKTMLNTFPEGLPQWMETLDLSVNKIDGTVAINTNSYEYLTSLKLTKNSIASFPIFVNGSTVSILNLAHNKIEKLEGLEHLPSLKNLDMNKNKLTFLDDKSFSHSTHLKILNLNNNLITNLSANCLDTLTHLVELKISHNKLNHLPVGLFKKLTNLETLDLGRNHITVIHGLLFKDLVNLKTIILRQNLIEDLQDGSFYGLVHLQALHLEDNNVNKISKGWLYGLNSLIYLNISYNRIDQIISGWEYCEDLAELDLSYNKLQYIQKSNLENLRKLHKLHLNNNRLSFIEEGSFNNTPMIRTLHLDHNYLSWLIEDAKETFIGLRNLKKLSLANNKILFIKKEAFTGLDNLEELNLLQNNVLEIQDEAFKFMPKLVYLYLNSSSLVCDCSMAWLKQPNIFEKLPFDFINAFCGFPEKNKGKNLIDVPLTDFVCLKNSPKPMIIFHPESKMVLEHQNITLKCGVNSSSNEKINFVWKKDNHDLELISTNHYSSFEFNGMTQFSVLNLYNISMSQSGKYQCVASNEYGITYSNRSVLLVVVYPFFAKVPGNSSVKTGQTAKLECAANGYPVPQISWQKDGGTDFPAAQERRMRVMARDDVFLIVDVKLVDMGIYSCTAKNVAGMIAANATLNVLEPPWFKTEMSNKQVRVGEEVVLECLSYGSPKPKIRWIKDGISLSLSNRHFFTAENQLLVIMEANTDDSGTYECEITNSLGVNSQKVDVLVMPLYRSLIHEYTLGFIVIAIIVCIIIISAIWVLFVYKARRPSSNLINSADNKSLDSSNSKDSGTGESTIRSQEQLFNDCLNVPQKLNNNVGNLSPEINLPLLTHASVVLGENSVTYRHSKTVTLPAQLPIKEPKATIEDPMKCVETSERPCSISVPPLNKAQDSPPIVQQSSSHVILYKPTDDPC</sequence>
<keyword evidence="15" id="KW-1185">Reference proteome</keyword>
<dbReference type="InterPro" id="IPR007110">
    <property type="entry name" value="Ig-like_dom"/>
</dbReference>
<keyword evidence="7" id="KW-1015">Disulfide bond</keyword>
<feature type="region of interest" description="Disordered" evidence="10">
    <location>
        <begin position="806"/>
        <end position="827"/>
    </location>
</feature>
<feature type="compositionally biased region" description="Low complexity" evidence="10">
    <location>
        <begin position="806"/>
        <end position="821"/>
    </location>
</feature>
<organism evidence="14 15">
    <name type="scientific">Macrosiphum euphorbiae</name>
    <name type="common">potato aphid</name>
    <dbReference type="NCBI Taxonomy" id="13131"/>
    <lineage>
        <taxon>Eukaryota</taxon>
        <taxon>Metazoa</taxon>
        <taxon>Ecdysozoa</taxon>
        <taxon>Arthropoda</taxon>
        <taxon>Hexapoda</taxon>
        <taxon>Insecta</taxon>
        <taxon>Pterygota</taxon>
        <taxon>Neoptera</taxon>
        <taxon>Paraneoptera</taxon>
        <taxon>Hemiptera</taxon>
        <taxon>Sternorrhyncha</taxon>
        <taxon>Aphidomorpha</taxon>
        <taxon>Aphidoidea</taxon>
        <taxon>Aphididae</taxon>
        <taxon>Macrosiphini</taxon>
        <taxon>Macrosiphum</taxon>
    </lineage>
</organism>
<dbReference type="InterPro" id="IPR050467">
    <property type="entry name" value="LRFN"/>
</dbReference>
<evidence type="ECO:0000256" key="9">
    <source>
        <dbReference type="ARBA" id="ARBA00023319"/>
    </source>
</evidence>
<dbReference type="AlphaFoldDB" id="A0AAV0WJW4"/>
<evidence type="ECO:0000256" key="11">
    <source>
        <dbReference type="SAM" id="Phobius"/>
    </source>
</evidence>
<evidence type="ECO:0000313" key="14">
    <source>
        <dbReference type="EMBL" id="CAI6356159.1"/>
    </source>
</evidence>
<dbReference type="InterPro" id="IPR036179">
    <property type="entry name" value="Ig-like_dom_sf"/>
</dbReference>
<evidence type="ECO:0000256" key="2">
    <source>
        <dbReference type="ARBA" id="ARBA00022475"/>
    </source>
</evidence>
<evidence type="ECO:0000259" key="13">
    <source>
        <dbReference type="PROSITE" id="PS50835"/>
    </source>
</evidence>
<dbReference type="InterPro" id="IPR003598">
    <property type="entry name" value="Ig_sub2"/>
</dbReference>
<dbReference type="FunFam" id="2.60.40.10:FF:000005">
    <property type="entry name" value="Neuronal cell adhesion molecule"/>
    <property type="match status" value="1"/>
</dbReference>
<dbReference type="SUPFAM" id="SSF52058">
    <property type="entry name" value="L domain-like"/>
    <property type="match status" value="2"/>
</dbReference>
<dbReference type="InterPro" id="IPR003599">
    <property type="entry name" value="Ig_sub"/>
</dbReference>
<feature type="domain" description="Ig-like" evidence="13">
    <location>
        <begin position="477"/>
        <end position="572"/>
    </location>
</feature>
<dbReference type="SMART" id="SM00409">
    <property type="entry name" value="IG"/>
    <property type="match status" value="3"/>
</dbReference>
<dbReference type="PANTHER" id="PTHR45842">
    <property type="entry name" value="SYNAPTIC ADHESION-LIKE MOLECULE SALM"/>
    <property type="match status" value="1"/>
</dbReference>